<evidence type="ECO:0000256" key="2">
    <source>
        <dbReference type="ARBA" id="ARBA00022630"/>
    </source>
</evidence>
<dbReference type="Pfam" id="PF01134">
    <property type="entry name" value="GIDA"/>
    <property type="match status" value="1"/>
</dbReference>
<keyword evidence="7" id="KW-0503">Monooxygenase</keyword>
<comment type="caution">
    <text evidence="7">The sequence shown here is derived from an EMBL/GenBank/DDBJ whole genome shotgun (WGS) entry which is preliminary data.</text>
</comment>
<accession>A0A4Y4C3L2</accession>
<dbReference type="AlphaFoldDB" id="A0A4Y4C3L2"/>
<comment type="cofactor">
    <cofactor evidence="1">
        <name>FAD</name>
        <dbReference type="ChEBI" id="CHEBI:57692"/>
    </cofactor>
</comment>
<gene>
    <name evidence="7" type="ORF">CVA01_17030</name>
</gene>
<dbReference type="PRINTS" id="PR00411">
    <property type="entry name" value="PNDRDTASEI"/>
</dbReference>
<sequence length="467" mass="48750">MAMSTPSTPHTPDNQNDTRQSQHTPTDAPRSIAIIGAGLAGTGAALALARAGYRVDLYSDRTRDALRDEVPATGTAILFGASRTADAQIIDDLYADNPAAHFAASAAGLANPDNPSGVDSFPARYTYEAQSVDARLRADDRLAAFLDLTGDTAGDATGSAFHVTRVTPPDLDRIAADHDLTLVATGKGGLADAFTTDHERTPYPGPQRRVLTVTATGLPSDHLFSGRAEVPGVNNALLSLHEEGEVFVGPYLHKDGLDAWVILAWARPGTATEQAFSEATDAESSLRILQDLHRRVLPDVADDLDQLRPIEADPHSWLAGAVTPRVRRPVGYTDGGSLVAALGDTAIAVDPIAGQGAQLGDFQVAALVEGLTAAETSGQPWDADLLTDLFEAHWDNHGAAGVAVTSLFLGDPLYAEVAGAFFGSAGADPAYATALFSLFSEPAPALTLRTAEDVAGLVASFSQKVTA</sequence>
<name>A0A4Y4C3L2_9CORY</name>
<dbReference type="InterPro" id="IPR040131">
    <property type="entry name" value="MnmG_N"/>
</dbReference>
<dbReference type="Pfam" id="PF17885">
    <property type="entry name" value="Smoa_sbd"/>
    <property type="match status" value="1"/>
</dbReference>
<dbReference type="Proteomes" id="UP000319986">
    <property type="component" value="Unassembled WGS sequence"/>
</dbReference>
<keyword evidence="3" id="KW-0274">FAD</keyword>
<evidence type="ECO:0000259" key="5">
    <source>
        <dbReference type="Pfam" id="PF01134"/>
    </source>
</evidence>
<organism evidence="7 8">
    <name type="scientific">Corynebacterium variabile</name>
    <dbReference type="NCBI Taxonomy" id="1727"/>
    <lineage>
        <taxon>Bacteria</taxon>
        <taxon>Bacillati</taxon>
        <taxon>Actinomycetota</taxon>
        <taxon>Actinomycetes</taxon>
        <taxon>Mycobacteriales</taxon>
        <taxon>Corynebacteriaceae</taxon>
        <taxon>Corynebacterium</taxon>
    </lineage>
</organism>
<dbReference type="SUPFAM" id="SSF51905">
    <property type="entry name" value="FAD/NAD(P)-binding domain"/>
    <property type="match status" value="1"/>
</dbReference>
<feature type="region of interest" description="Disordered" evidence="4">
    <location>
        <begin position="1"/>
        <end position="28"/>
    </location>
</feature>
<dbReference type="Gene3D" id="3.50.50.60">
    <property type="entry name" value="FAD/NAD(P)-binding domain"/>
    <property type="match status" value="3"/>
</dbReference>
<protein>
    <submittedName>
        <fullName evidence="7">Monooxygenase</fullName>
    </submittedName>
</protein>
<evidence type="ECO:0000256" key="1">
    <source>
        <dbReference type="ARBA" id="ARBA00001974"/>
    </source>
</evidence>
<evidence type="ECO:0000259" key="6">
    <source>
        <dbReference type="Pfam" id="PF17885"/>
    </source>
</evidence>
<dbReference type="InterPro" id="IPR041654">
    <property type="entry name" value="StyA_sbd"/>
</dbReference>
<proteinExistence type="predicted"/>
<dbReference type="EMBL" id="BJNT01000013">
    <property type="protein sequence ID" value="GEC86389.1"/>
    <property type="molecule type" value="Genomic_DNA"/>
</dbReference>
<evidence type="ECO:0000313" key="7">
    <source>
        <dbReference type="EMBL" id="GEC86389.1"/>
    </source>
</evidence>
<feature type="domain" description="MnmG N-terminal" evidence="5">
    <location>
        <begin position="32"/>
        <end position="62"/>
    </location>
</feature>
<evidence type="ECO:0000313" key="8">
    <source>
        <dbReference type="Proteomes" id="UP000319986"/>
    </source>
</evidence>
<feature type="domain" description="Styrene monooxygenase StyA putative substrate binding" evidence="6">
    <location>
        <begin position="186"/>
        <end position="301"/>
    </location>
</feature>
<reference evidence="7 8" key="1">
    <citation type="submission" date="2019-06" db="EMBL/GenBank/DDBJ databases">
        <title>Whole genome shotgun sequence of Corynebacterium variabile NBRC 15286.</title>
        <authorList>
            <person name="Hosoyama A."/>
            <person name="Uohara A."/>
            <person name="Ohji S."/>
            <person name="Ichikawa N."/>
        </authorList>
    </citation>
    <scope>NUCLEOTIDE SEQUENCE [LARGE SCALE GENOMIC DNA]</scope>
    <source>
        <strain evidence="7 8">NBRC 15286</strain>
    </source>
</reference>
<evidence type="ECO:0000256" key="4">
    <source>
        <dbReference type="SAM" id="MobiDB-lite"/>
    </source>
</evidence>
<keyword evidence="2" id="KW-0285">Flavoprotein</keyword>
<evidence type="ECO:0000256" key="3">
    <source>
        <dbReference type="ARBA" id="ARBA00022827"/>
    </source>
</evidence>
<dbReference type="GO" id="GO:0004497">
    <property type="term" value="F:monooxygenase activity"/>
    <property type="evidence" value="ECO:0007669"/>
    <property type="project" value="UniProtKB-KW"/>
</dbReference>
<keyword evidence="7" id="KW-0560">Oxidoreductase</keyword>
<feature type="compositionally biased region" description="Polar residues" evidence="4">
    <location>
        <begin position="1"/>
        <end position="25"/>
    </location>
</feature>
<dbReference type="InterPro" id="IPR036188">
    <property type="entry name" value="FAD/NAD-bd_sf"/>
</dbReference>